<dbReference type="SMART" id="SM01057">
    <property type="entry name" value="Carb_anhydrase"/>
    <property type="match status" value="1"/>
</dbReference>
<dbReference type="SUPFAM" id="SSF51069">
    <property type="entry name" value="Carbonic anhydrase"/>
    <property type="match status" value="1"/>
</dbReference>
<dbReference type="InterPro" id="IPR036398">
    <property type="entry name" value="CA_dom_sf"/>
</dbReference>
<dbReference type="Pfam" id="PF00194">
    <property type="entry name" value="Carb_anhydrase"/>
    <property type="match status" value="1"/>
</dbReference>
<dbReference type="Gramene" id="ERN05150">
    <property type="protein sequence ID" value="ERN05150"/>
    <property type="gene ID" value="AMTR_s00053p00197030"/>
</dbReference>
<evidence type="ECO:0000313" key="3">
    <source>
        <dbReference type="Proteomes" id="UP000017836"/>
    </source>
</evidence>
<sequence>MVDVFTNKNQTTPNYKVDFDYTKGSGRGPEDWGKLHLEWAACGQGRIQSPIDLGAQSPFIPERSVPLNSDYIQAQAFLANRGFQISLRWEGLAASSAGGITIDNVAYALKGCHWHSPSEHTFHGYRYPLELHMVHQSSNGKFAVVSVTYKMGRPDALLHKLMEDMRSLGSEDKRLGFINPRDVMHNYHNVAYYRYEGSLTTPPCTEGVIWTIIKKVKTVSWQQLITLRGAVDCGYQSNARPTQPTNGRPVWFFT</sequence>
<keyword evidence="3" id="KW-1185">Reference proteome</keyword>
<dbReference type="EMBL" id="KI394012">
    <property type="protein sequence ID" value="ERN05150.1"/>
    <property type="molecule type" value="Genomic_DNA"/>
</dbReference>
<dbReference type="HOGENOM" id="CLU_039326_0_0_1"/>
<dbReference type="GO" id="GO:0008270">
    <property type="term" value="F:zinc ion binding"/>
    <property type="evidence" value="ECO:0007669"/>
    <property type="project" value="InterPro"/>
</dbReference>
<dbReference type="eggNOG" id="KOG0382">
    <property type="taxonomic scope" value="Eukaryota"/>
</dbReference>
<name>W1PDL4_AMBTC</name>
<proteinExistence type="predicted"/>
<dbReference type="InterPro" id="IPR023561">
    <property type="entry name" value="Carbonic_anhydrase_a-class"/>
</dbReference>
<dbReference type="InterPro" id="IPR001148">
    <property type="entry name" value="CA_dom"/>
</dbReference>
<dbReference type="InterPro" id="IPR041891">
    <property type="entry name" value="Alpha_CA_prokaryot-like"/>
</dbReference>
<reference evidence="3" key="1">
    <citation type="journal article" date="2013" name="Science">
        <title>The Amborella genome and the evolution of flowering plants.</title>
        <authorList>
            <consortium name="Amborella Genome Project"/>
        </authorList>
    </citation>
    <scope>NUCLEOTIDE SEQUENCE [LARGE SCALE GENOMIC DNA]</scope>
</reference>
<dbReference type="Proteomes" id="UP000017836">
    <property type="component" value="Unassembled WGS sequence"/>
</dbReference>
<accession>W1PDL4</accession>
<dbReference type="AlphaFoldDB" id="W1PDL4"/>
<dbReference type="GO" id="GO:0004089">
    <property type="term" value="F:carbonate dehydratase activity"/>
    <property type="evidence" value="ECO:0007669"/>
    <property type="project" value="InterPro"/>
</dbReference>
<gene>
    <name evidence="2" type="ORF">AMTR_s00053p00197030</name>
</gene>
<dbReference type="OMA" id="ERFHFHD"/>
<dbReference type="STRING" id="13333.W1PDL4"/>
<organism evidence="2 3">
    <name type="scientific">Amborella trichopoda</name>
    <dbReference type="NCBI Taxonomy" id="13333"/>
    <lineage>
        <taxon>Eukaryota</taxon>
        <taxon>Viridiplantae</taxon>
        <taxon>Streptophyta</taxon>
        <taxon>Embryophyta</taxon>
        <taxon>Tracheophyta</taxon>
        <taxon>Spermatophyta</taxon>
        <taxon>Magnoliopsida</taxon>
        <taxon>Amborellales</taxon>
        <taxon>Amborellaceae</taxon>
        <taxon>Amborella</taxon>
    </lineage>
</organism>
<evidence type="ECO:0000313" key="2">
    <source>
        <dbReference type="EMBL" id="ERN05150.1"/>
    </source>
</evidence>
<feature type="domain" description="Alpha-carbonic anhydrase" evidence="1">
    <location>
        <begin position="17"/>
        <end position="254"/>
    </location>
</feature>
<evidence type="ECO:0000259" key="1">
    <source>
        <dbReference type="PROSITE" id="PS51144"/>
    </source>
</evidence>
<dbReference type="Gene3D" id="3.10.200.10">
    <property type="entry name" value="Alpha carbonic anhydrase"/>
    <property type="match status" value="1"/>
</dbReference>
<dbReference type="PROSITE" id="PS51144">
    <property type="entry name" value="ALPHA_CA_2"/>
    <property type="match status" value="1"/>
</dbReference>
<dbReference type="GO" id="GO:0016836">
    <property type="term" value="F:hydro-lyase activity"/>
    <property type="evidence" value="ECO:0000318"/>
    <property type="project" value="GO_Central"/>
</dbReference>
<dbReference type="PANTHER" id="PTHR18952:SF208">
    <property type="entry name" value="CARBONIC ANHYDRASE XA-RELATED"/>
    <property type="match status" value="1"/>
</dbReference>
<dbReference type="PANTHER" id="PTHR18952">
    <property type="entry name" value="CARBONIC ANHYDRASE"/>
    <property type="match status" value="1"/>
</dbReference>
<dbReference type="CDD" id="cd03124">
    <property type="entry name" value="alpha_CA_prokaryotic_like"/>
    <property type="match status" value="1"/>
</dbReference>
<protein>
    <recommendedName>
        <fullName evidence="1">Alpha-carbonic anhydrase domain-containing protein</fullName>
    </recommendedName>
</protein>